<dbReference type="PROSITE" id="PS00445">
    <property type="entry name" value="FGGY_KINASES_2"/>
    <property type="match status" value="1"/>
</dbReference>
<dbReference type="PANTHER" id="PTHR43095:SF5">
    <property type="entry name" value="XYLULOSE KINASE"/>
    <property type="match status" value="1"/>
</dbReference>
<dbReference type="InterPro" id="IPR050406">
    <property type="entry name" value="FGGY_Carb_Kinase"/>
</dbReference>
<proteinExistence type="inferred from homology"/>
<keyword evidence="3 5" id="KW-0418">Kinase</keyword>
<protein>
    <submittedName>
        <fullName evidence="5">Carbohydrate kinase FGGY</fullName>
    </submittedName>
</protein>
<dbReference type="InterPro" id="IPR018485">
    <property type="entry name" value="FGGY_C"/>
</dbReference>
<dbReference type="Proteomes" id="UP000005824">
    <property type="component" value="Unassembled WGS sequence"/>
</dbReference>
<dbReference type="InterPro" id="IPR018483">
    <property type="entry name" value="Carb_kinase_FGGY_CS"/>
</dbReference>
<evidence type="ECO:0000256" key="3">
    <source>
        <dbReference type="ARBA" id="ARBA00022777"/>
    </source>
</evidence>
<dbReference type="RefSeq" id="WP_006983463.1">
    <property type="nucleotide sequence ID" value="NZ_ABVL01000035.1"/>
</dbReference>
<keyword evidence="6" id="KW-1185">Reference proteome</keyword>
<keyword evidence="2" id="KW-0808">Transferase</keyword>
<evidence type="ECO:0000256" key="2">
    <source>
        <dbReference type="ARBA" id="ARBA00022679"/>
    </source>
</evidence>
<dbReference type="GO" id="GO:0005975">
    <property type="term" value="P:carbohydrate metabolic process"/>
    <property type="evidence" value="ECO:0007669"/>
    <property type="project" value="InterPro"/>
</dbReference>
<sequence>MTVSAGGGDNMMGAIGTGNVQPGVVTVSLGTSGTVYAFAEKPVIDPRGEIAAFCDSTDRWLPLACTMNVTVATEQVCRMFGWSHEELEKNVHTAPAGCGGLLFLPYLNGERTPNLPNGTGVLHGMKTETMTAAHLARATMEGVTLGLGYGLNRFRELGIQPTEIRLTGGGSKSPIWRQIAADIFGVPTICLASAEGAALGAALQATYASHMATGQTTTFRHLTDKFVKLDESTRAKPNSDHKELYTELLTRQGDLTRRLHAADYL</sequence>
<dbReference type="GO" id="GO:0016301">
    <property type="term" value="F:kinase activity"/>
    <property type="evidence" value="ECO:0007669"/>
    <property type="project" value="UniProtKB-KW"/>
</dbReference>
<evidence type="ECO:0000256" key="1">
    <source>
        <dbReference type="ARBA" id="ARBA00009156"/>
    </source>
</evidence>
<dbReference type="Gene3D" id="3.30.420.40">
    <property type="match status" value="1"/>
</dbReference>
<dbReference type="eggNOG" id="COG1070">
    <property type="taxonomic scope" value="Bacteria"/>
</dbReference>
<dbReference type="AlphaFoldDB" id="B4DB53"/>
<dbReference type="InterPro" id="IPR043129">
    <property type="entry name" value="ATPase_NBD"/>
</dbReference>
<dbReference type="STRING" id="497964.CfE428DRAFT_6144"/>
<dbReference type="Pfam" id="PF02782">
    <property type="entry name" value="FGGY_C"/>
    <property type="match status" value="1"/>
</dbReference>
<gene>
    <name evidence="5" type="ORF">CfE428DRAFT_6144</name>
</gene>
<evidence type="ECO:0000259" key="4">
    <source>
        <dbReference type="Pfam" id="PF02782"/>
    </source>
</evidence>
<comment type="caution">
    <text evidence="5">The sequence shown here is derived from an EMBL/GenBank/DDBJ whole genome shotgun (WGS) entry which is preliminary data.</text>
</comment>
<dbReference type="PANTHER" id="PTHR43095">
    <property type="entry name" value="SUGAR KINASE"/>
    <property type="match status" value="1"/>
</dbReference>
<evidence type="ECO:0000313" key="5">
    <source>
        <dbReference type="EMBL" id="EDY16331.1"/>
    </source>
</evidence>
<name>B4DB53_9BACT</name>
<dbReference type="GO" id="GO:0016773">
    <property type="term" value="F:phosphotransferase activity, alcohol group as acceptor"/>
    <property type="evidence" value="ECO:0007669"/>
    <property type="project" value="InterPro"/>
</dbReference>
<dbReference type="SUPFAM" id="SSF53067">
    <property type="entry name" value="Actin-like ATPase domain"/>
    <property type="match status" value="1"/>
</dbReference>
<dbReference type="EMBL" id="ABVL01000035">
    <property type="protein sequence ID" value="EDY16331.1"/>
    <property type="molecule type" value="Genomic_DNA"/>
</dbReference>
<dbReference type="InParanoid" id="B4DB53"/>
<feature type="domain" description="Carbohydrate kinase FGGY C-terminal" evidence="4">
    <location>
        <begin position="26"/>
        <end position="208"/>
    </location>
</feature>
<evidence type="ECO:0000313" key="6">
    <source>
        <dbReference type="Proteomes" id="UP000005824"/>
    </source>
</evidence>
<accession>B4DB53</accession>
<comment type="similarity">
    <text evidence="1">Belongs to the FGGY kinase family.</text>
</comment>
<reference evidence="5 6" key="1">
    <citation type="journal article" date="2011" name="J. Bacteriol.">
        <title>Genome sequence of Chthoniobacter flavus Ellin428, an aerobic heterotrophic soil bacterium.</title>
        <authorList>
            <person name="Kant R."/>
            <person name="van Passel M.W."/>
            <person name="Palva A."/>
            <person name="Lucas S."/>
            <person name="Lapidus A."/>
            <person name="Glavina Del Rio T."/>
            <person name="Dalin E."/>
            <person name="Tice H."/>
            <person name="Bruce D."/>
            <person name="Goodwin L."/>
            <person name="Pitluck S."/>
            <person name="Larimer F.W."/>
            <person name="Land M.L."/>
            <person name="Hauser L."/>
            <person name="Sangwan P."/>
            <person name="de Vos W.M."/>
            <person name="Janssen P.H."/>
            <person name="Smidt H."/>
        </authorList>
    </citation>
    <scope>NUCLEOTIDE SEQUENCE [LARGE SCALE GENOMIC DNA]</scope>
    <source>
        <strain evidence="5 6">Ellin428</strain>
    </source>
</reference>
<organism evidence="5 6">
    <name type="scientific">Chthoniobacter flavus Ellin428</name>
    <dbReference type="NCBI Taxonomy" id="497964"/>
    <lineage>
        <taxon>Bacteria</taxon>
        <taxon>Pseudomonadati</taxon>
        <taxon>Verrucomicrobiota</taxon>
        <taxon>Spartobacteria</taxon>
        <taxon>Chthoniobacterales</taxon>
        <taxon>Chthoniobacteraceae</taxon>
        <taxon>Chthoniobacter</taxon>
    </lineage>
</organism>